<protein>
    <submittedName>
        <fullName evidence="1">Uncharacterized protein</fullName>
    </submittedName>
</protein>
<evidence type="ECO:0000313" key="1">
    <source>
        <dbReference type="EMBL" id="NNB49521.1"/>
    </source>
</evidence>
<dbReference type="RefSeq" id="WP_169907592.1">
    <property type="nucleotide sequence ID" value="NZ_JAAQYX010000010.1"/>
</dbReference>
<organism evidence="1 2">
    <name type="scientific">Pseudomonas fragi</name>
    <dbReference type="NCBI Taxonomy" id="296"/>
    <lineage>
        <taxon>Bacteria</taxon>
        <taxon>Pseudomonadati</taxon>
        <taxon>Pseudomonadota</taxon>
        <taxon>Gammaproteobacteria</taxon>
        <taxon>Pseudomonadales</taxon>
        <taxon>Pseudomonadaceae</taxon>
        <taxon>Pseudomonas</taxon>
    </lineage>
</organism>
<comment type="caution">
    <text evidence="1">The sequence shown here is derived from an EMBL/GenBank/DDBJ whole genome shotgun (WGS) entry which is preliminary data.</text>
</comment>
<dbReference type="AlphaFoldDB" id="A0A9Q5FNM3"/>
<reference evidence="1 2" key="1">
    <citation type="journal article" date="2020" name="Front. Microbiol.">
        <title>Genetic Organization of the aprX-lipA2 Operon Affects the Proteolytic Potential of Pseudomonas Species in Milk.</title>
        <authorList>
            <person name="Maier C."/>
            <person name="Huptas C."/>
            <person name="von Neubeck M."/>
            <person name="Scherer S."/>
            <person name="Wenning M."/>
            <person name="Lucking G."/>
        </authorList>
    </citation>
    <scope>NUCLEOTIDE SEQUENCE [LARGE SCALE GENOMIC DNA]</scope>
    <source>
        <strain evidence="1 2">WS 5094</strain>
    </source>
</reference>
<accession>A0A9Q5FNM3</accession>
<proteinExistence type="predicted"/>
<evidence type="ECO:0000313" key="2">
    <source>
        <dbReference type="Proteomes" id="UP000564604"/>
    </source>
</evidence>
<gene>
    <name evidence="1" type="ORF">HBN89_09585</name>
</gene>
<sequence length="289" mass="33839">MIKDYLREEFDRFASKVAQLHQHKAQVNKIYTEQHQSIQKFHGQLPDWALESQYGIKHYFHFRSPSTGEDLSHDSPPLSLEDRLELNVLQKLKTYQWLLVEAYEAFEDFLERAYAYCGLAGISIWVRPVKWSHEGSNDIKHYHQLPTPKDRKPYAQLQAFRRASKHFERYESENPTGANYRVILVLIEKLRHFIVHDGGYYNDAGTLAGKVQRELPGMDIKSVMGFVNSFFIPHAHSQIVDLLEYPADPKADKPLGTFHDPMLGFFRNLIEYGLLIFETIQMQREAEKR</sequence>
<name>A0A9Q5FNM3_PSEFR</name>
<dbReference type="Proteomes" id="UP000564604">
    <property type="component" value="Unassembled WGS sequence"/>
</dbReference>
<dbReference type="EMBL" id="JAAQYX010000010">
    <property type="protein sequence ID" value="NNB49521.1"/>
    <property type="molecule type" value="Genomic_DNA"/>
</dbReference>